<keyword evidence="2" id="KW-1185">Reference proteome</keyword>
<sequence>MTTTIFIALEAILQHSMTWCLTRKGSAIPLLRLLPQSSSSEFHISNFGFDSSLSSQECTSITFGTPFSPTISEKSEANHQSTVLAESEVSAVQDGSALQQNVHASSGKADEFEPRVVEIKDEFEPRIVEIVAVSPEARDSPSPDPLEAPKAQLSDTPNQPKDVPVVITDIPIDDVNPSIASNGVRANGDASHVLPSDDLGQSLVVIAGVLCETPDSVDSSENIEKSDPVVHFELIKQIEVVDPSDPVHVKQTIPTNASEVVKQVELNRGLVDTAAPFESVKEAIVDSSDPVHLKQTEPMQTSEHVHVKQVVPANASVVVKQVELNRGLVDTAAPFESVKEAVTKFGGIVDWKAHKIQTMERRKLVELELQKAREEIPEFKKQSEAAEEAKVQVLKELDSTKRLIEELKLNLERAQTEEDQAKQDSELAQLRVQEIEQGIADEASVAAKAQLEVAKARHAAAVAELKSVKDELQALQGEYASLVNDKNVAVKRAEESMSVSKEMEKMAEDLTLELIAAKESLESAHAAHLEAEEQRIGAAMAREQDSLNWEKELKQAEEEVHTLNEQILATKDLKLKLDTASALLLDLKAELASYMEAKVKQEKDSIGKEDEVKSELDEKAQTEIPASIAAARKELEEVRVSIEKAKDDVNCLRVAAVSLKSELQKEKAALMTMQQREGMASVAVASLEAELNRITSEIELIQMKEKEARVRMLELPKELQQAAQEADQAKSVAKSAREELRKAKEEAEQVKAGASTMESRLHAALKEIEAAKASERLALAAVKALQESELATSPGGEAAPTGVTLSLEEYYALSKKAHEAEEQANMRVAAAISEIEVAKESELKSLETLEEANREMLERKEALRMAIEKAERAKEGKLGIEQELRKWREEHEQRRKATDLSPLAGNPVRSSPLSFEESKEPKSFDGQQAANAISPRLVSSPKGVLSGNSMENVPPEPKTKKKKSFFPRFIMFLAKKKTNSSK</sequence>
<dbReference type="Proteomes" id="UP001234297">
    <property type="component" value="Chromosome 11"/>
</dbReference>
<name>A0ACC2KVJ9_PERAE</name>
<organism evidence="1 2">
    <name type="scientific">Persea americana</name>
    <name type="common">Avocado</name>
    <dbReference type="NCBI Taxonomy" id="3435"/>
    <lineage>
        <taxon>Eukaryota</taxon>
        <taxon>Viridiplantae</taxon>
        <taxon>Streptophyta</taxon>
        <taxon>Embryophyta</taxon>
        <taxon>Tracheophyta</taxon>
        <taxon>Spermatophyta</taxon>
        <taxon>Magnoliopsida</taxon>
        <taxon>Magnoliidae</taxon>
        <taxon>Laurales</taxon>
        <taxon>Lauraceae</taxon>
        <taxon>Persea</taxon>
    </lineage>
</organism>
<dbReference type="EMBL" id="CM056819">
    <property type="protein sequence ID" value="KAJ8625171.1"/>
    <property type="molecule type" value="Genomic_DNA"/>
</dbReference>
<gene>
    <name evidence="1" type="ORF">MRB53_033701</name>
</gene>
<evidence type="ECO:0000313" key="2">
    <source>
        <dbReference type="Proteomes" id="UP001234297"/>
    </source>
</evidence>
<reference evidence="1 2" key="1">
    <citation type="journal article" date="2022" name="Hortic Res">
        <title>A haplotype resolved chromosomal level avocado genome allows analysis of novel avocado genes.</title>
        <authorList>
            <person name="Nath O."/>
            <person name="Fletcher S.J."/>
            <person name="Hayward A."/>
            <person name="Shaw L.M."/>
            <person name="Masouleh A.K."/>
            <person name="Furtado A."/>
            <person name="Henry R.J."/>
            <person name="Mitter N."/>
        </authorList>
    </citation>
    <scope>NUCLEOTIDE SEQUENCE [LARGE SCALE GENOMIC DNA]</scope>
    <source>
        <strain evidence="2">cv. Hass</strain>
    </source>
</reference>
<accession>A0ACC2KVJ9</accession>
<proteinExistence type="predicted"/>
<protein>
    <submittedName>
        <fullName evidence="1">Uncharacterized protein</fullName>
    </submittedName>
</protein>
<comment type="caution">
    <text evidence="1">The sequence shown here is derived from an EMBL/GenBank/DDBJ whole genome shotgun (WGS) entry which is preliminary data.</text>
</comment>
<evidence type="ECO:0000313" key="1">
    <source>
        <dbReference type="EMBL" id="KAJ8625171.1"/>
    </source>
</evidence>